<sequence>MAQCNTYSPLFKMREKLTKFISWPLSKADQVPRTSGYEYMGMDGFLQEGGGSKVSSMRSEKLVTLDSIYDKKKMNPDVSYRVPKNPSSLSYSKLRKDWTPTTELYFEMNAIFQKQVHARIHADKYFGGKERQPRIDPVIRIEPEVQRSTAFLFDRVLDNLTVSQWKQAQRFRKEKGTGKSKAANTDTDDEVFGTKTKNETLPLMNWTNVMMALPDKIPMEMTERIHQRLQKLFRFEKPVSVKRKVYAKYNPGLSDSFVQDILKMKEQIRKEGLVATETKVWRDRRSYKVFPDEMEPEKEFFPEHDEDEGQDQDQYEDQYNAEDEVQNEDPTEADDQDQNEI</sequence>
<proteinExistence type="predicted"/>
<accession>A0ACB5TLW6</accession>
<protein>
    <submittedName>
        <fullName evidence="1">Unnamed protein product</fullName>
    </submittedName>
</protein>
<gene>
    <name evidence="1" type="ORF">Amon02_000880200</name>
</gene>
<keyword evidence="2" id="KW-1185">Reference proteome</keyword>
<evidence type="ECO:0000313" key="2">
    <source>
        <dbReference type="Proteomes" id="UP001165064"/>
    </source>
</evidence>
<dbReference type="Proteomes" id="UP001165064">
    <property type="component" value="Unassembled WGS sequence"/>
</dbReference>
<organism evidence="1 2">
    <name type="scientific">Ambrosiozyma monospora</name>
    <name type="common">Yeast</name>
    <name type="synonym">Endomycopsis monosporus</name>
    <dbReference type="NCBI Taxonomy" id="43982"/>
    <lineage>
        <taxon>Eukaryota</taxon>
        <taxon>Fungi</taxon>
        <taxon>Dikarya</taxon>
        <taxon>Ascomycota</taxon>
        <taxon>Saccharomycotina</taxon>
        <taxon>Pichiomycetes</taxon>
        <taxon>Pichiales</taxon>
        <taxon>Pichiaceae</taxon>
        <taxon>Ambrosiozyma</taxon>
    </lineage>
</organism>
<reference evidence="1" key="1">
    <citation type="submission" date="2023-04" db="EMBL/GenBank/DDBJ databases">
        <title>Ambrosiozyma monospora NBRC 10751.</title>
        <authorList>
            <person name="Ichikawa N."/>
            <person name="Sato H."/>
            <person name="Tonouchi N."/>
        </authorList>
    </citation>
    <scope>NUCLEOTIDE SEQUENCE</scope>
    <source>
        <strain evidence="1">NBRC 10751</strain>
    </source>
</reference>
<dbReference type="EMBL" id="BSXS01007952">
    <property type="protein sequence ID" value="GME90916.1"/>
    <property type="molecule type" value="Genomic_DNA"/>
</dbReference>
<comment type="caution">
    <text evidence="1">The sequence shown here is derived from an EMBL/GenBank/DDBJ whole genome shotgun (WGS) entry which is preliminary data.</text>
</comment>
<evidence type="ECO:0000313" key="1">
    <source>
        <dbReference type="EMBL" id="GME90916.1"/>
    </source>
</evidence>
<name>A0ACB5TLW6_AMBMO</name>